<dbReference type="RefSeq" id="XP_060347218.1">
    <property type="nucleotide sequence ID" value="XM_060493088.1"/>
</dbReference>
<gene>
    <name evidence="1" type="ORF">CPAR01_08821</name>
</gene>
<reference evidence="1 2" key="1">
    <citation type="submission" date="2016-10" db="EMBL/GenBank/DDBJ databases">
        <title>The genome sequence of Colletotrichum fioriniae PJ7.</title>
        <authorList>
            <person name="Baroncelli R."/>
        </authorList>
    </citation>
    <scope>NUCLEOTIDE SEQUENCE [LARGE SCALE GENOMIC DNA]</scope>
    <source>
        <strain evidence="1 2">IMI 384185</strain>
    </source>
</reference>
<dbReference type="Proteomes" id="UP001241169">
    <property type="component" value="Unassembled WGS sequence"/>
</dbReference>
<dbReference type="EMBL" id="MOPA01000007">
    <property type="protein sequence ID" value="KAK1535279.1"/>
    <property type="molecule type" value="Genomic_DNA"/>
</dbReference>
<keyword evidence="2" id="KW-1185">Reference proteome</keyword>
<evidence type="ECO:0000313" key="2">
    <source>
        <dbReference type="Proteomes" id="UP001241169"/>
    </source>
</evidence>
<name>A0ABQ9SF24_9PEZI</name>
<dbReference type="GeneID" id="85376987"/>
<proteinExistence type="predicted"/>
<evidence type="ECO:0000313" key="1">
    <source>
        <dbReference type="EMBL" id="KAK1535279.1"/>
    </source>
</evidence>
<sequence length="161" mass="18428">MSTPAFNPGNLPHNTIHLDDPDELGGIWKHRTGVYELEITYRQPHQGPILIRRLRDIATGKLKNEVAWLTREGLYIDKITAERVSRYSRSAWYKLEEQVGPYDPEKARSVGGPSVAFIFAEGKIMLSWKPHLDKESSFKPWHLLERPDLPSSEAPTIRVLS</sequence>
<accession>A0ABQ9SF24</accession>
<protein>
    <submittedName>
        <fullName evidence="1">Uncharacterized protein</fullName>
    </submittedName>
</protein>
<comment type="caution">
    <text evidence="1">The sequence shown here is derived from an EMBL/GenBank/DDBJ whole genome shotgun (WGS) entry which is preliminary data.</text>
</comment>
<organism evidence="1 2">
    <name type="scientific">Colletotrichum paranaense</name>
    <dbReference type="NCBI Taxonomy" id="1914294"/>
    <lineage>
        <taxon>Eukaryota</taxon>
        <taxon>Fungi</taxon>
        <taxon>Dikarya</taxon>
        <taxon>Ascomycota</taxon>
        <taxon>Pezizomycotina</taxon>
        <taxon>Sordariomycetes</taxon>
        <taxon>Hypocreomycetidae</taxon>
        <taxon>Glomerellales</taxon>
        <taxon>Glomerellaceae</taxon>
        <taxon>Colletotrichum</taxon>
        <taxon>Colletotrichum acutatum species complex</taxon>
    </lineage>
</organism>